<dbReference type="EMBL" id="KN846952">
    <property type="protein sequence ID" value="KIV81842.1"/>
    <property type="molecule type" value="Genomic_DNA"/>
</dbReference>
<evidence type="ECO:0000313" key="3">
    <source>
        <dbReference type="Proteomes" id="UP000053599"/>
    </source>
</evidence>
<dbReference type="InterPro" id="IPR022024">
    <property type="entry name" value="DUF3602"/>
</dbReference>
<dbReference type="OrthoDB" id="5424462at2759"/>
<proteinExistence type="predicted"/>
<dbReference type="PANTHER" id="PTHR34693">
    <property type="entry name" value="PROTEIN PAR32"/>
    <property type="match status" value="1"/>
</dbReference>
<sequence>MSISGASQTSSKRYSIVEPHPSVPSTHYLSTGRGGAGNVTRAPTVVTAGTDASGPAARTSLCSVAAPRKTFTAGRGGAGNVYPSSERAIFSFDEELEAQLAQERHAAPVYHVGRGGAGNKAPSSSSNTTNRVWIDGSTTGRRRSSDQSFASTSSAESGADAFNRNVKKSLKKMIGY</sequence>
<reference evidence="2 3" key="1">
    <citation type="submission" date="2015-01" db="EMBL/GenBank/DDBJ databases">
        <title>The Genome Sequence of Exophiala sideris CBS121828.</title>
        <authorList>
            <consortium name="The Broad Institute Genomics Platform"/>
            <person name="Cuomo C."/>
            <person name="de Hoog S."/>
            <person name="Gorbushina A."/>
            <person name="Stielow B."/>
            <person name="Teixiera M."/>
            <person name="Abouelleil A."/>
            <person name="Chapman S.B."/>
            <person name="Priest M."/>
            <person name="Young S.K."/>
            <person name="Wortman J."/>
            <person name="Nusbaum C."/>
            <person name="Birren B."/>
        </authorList>
    </citation>
    <scope>NUCLEOTIDE SEQUENCE [LARGE SCALE GENOMIC DNA]</scope>
    <source>
        <strain evidence="2 3">CBS 121828</strain>
    </source>
</reference>
<dbReference type="AlphaFoldDB" id="A0A0D1YG54"/>
<gene>
    <name evidence="2" type="ORF">PV11_03993</name>
</gene>
<feature type="compositionally biased region" description="Polar residues" evidence="1">
    <location>
        <begin position="121"/>
        <end position="139"/>
    </location>
</feature>
<protein>
    <submittedName>
        <fullName evidence="2">Uncharacterized protein</fullName>
    </submittedName>
</protein>
<evidence type="ECO:0000256" key="1">
    <source>
        <dbReference type="SAM" id="MobiDB-lite"/>
    </source>
</evidence>
<dbReference type="HOGENOM" id="CLU_101051_0_0_1"/>
<organism evidence="2 3">
    <name type="scientific">Exophiala sideris</name>
    <dbReference type="NCBI Taxonomy" id="1016849"/>
    <lineage>
        <taxon>Eukaryota</taxon>
        <taxon>Fungi</taxon>
        <taxon>Dikarya</taxon>
        <taxon>Ascomycota</taxon>
        <taxon>Pezizomycotina</taxon>
        <taxon>Eurotiomycetes</taxon>
        <taxon>Chaetothyriomycetidae</taxon>
        <taxon>Chaetothyriales</taxon>
        <taxon>Herpotrichiellaceae</taxon>
        <taxon>Exophiala</taxon>
    </lineage>
</organism>
<feature type="compositionally biased region" description="Polar residues" evidence="1">
    <location>
        <begin position="1"/>
        <end position="13"/>
    </location>
</feature>
<dbReference type="Pfam" id="PF12223">
    <property type="entry name" value="DUF3602"/>
    <property type="match status" value="1"/>
</dbReference>
<feature type="region of interest" description="Disordered" evidence="1">
    <location>
        <begin position="1"/>
        <end position="41"/>
    </location>
</feature>
<dbReference type="PANTHER" id="PTHR34693:SF2">
    <property type="entry name" value="DUF3602 DOMAIN-CONTAINING PROTEIN"/>
    <property type="match status" value="1"/>
</dbReference>
<feature type="compositionally biased region" description="Low complexity" evidence="1">
    <location>
        <begin position="146"/>
        <end position="159"/>
    </location>
</feature>
<accession>A0A0D1YG54</accession>
<feature type="region of interest" description="Disordered" evidence="1">
    <location>
        <begin position="113"/>
        <end position="162"/>
    </location>
</feature>
<evidence type="ECO:0000313" key="2">
    <source>
        <dbReference type="EMBL" id="KIV81842.1"/>
    </source>
</evidence>
<name>A0A0D1YG54_9EURO</name>
<dbReference type="Proteomes" id="UP000053599">
    <property type="component" value="Unassembled WGS sequence"/>
</dbReference>
<dbReference type="InterPro" id="IPR053203">
    <property type="entry name" value="Cisplatin_resist-associated"/>
</dbReference>